<gene>
    <name evidence="1" type="ORF">SAMN06265376_10296</name>
</gene>
<dbReference type="Proteomes" id="UP000198379">
    <property type="component" value="Unassembled WGS sequence"/>
</dbReference>
<evidence type="ECO:0000313" key="1">
    <source>
        <dbReference type="EMBL" id="SNR70877.1"/>
    </source>
</evidence>
<keyword evidence="2" id="KW-1185">Reference proteome</keyword>
<dbReference type="RefSeq" id="WP_089370876.1">
    <property type="nucleotide sequence ID" value="NZ_BMEP01000001.1"/>
</dbReference>
<proteinExistence type="predicted"/>
<protein>
    <submittedName>
        <fullName evidence="1">Uncharacterized protein</fullName>
    </submittedName>
</protein>
<organism evidence="1 2">
    <name type="scientific">Dokdonia pacifica</name>
    <dbReference type="NCBI Taxonomy" id="1627892"/>
    <lineage>
        <taxon>Bacteria</taxon>
        <taxon>Pseudomonadati</taxon>
        <taxon>Bacteroidota</taxon>
        <taxon>Flavobacteriia</taxon>
        <taxon>Flavobacteriales</taxon>
        <taxon>Flavobacteriaceae</taxon>
        <taxon>Dokdonia</taxon>
    </lineage>
</organism>
<sequence length="286" mass="33004">MRKKILLSIYLCLFSFSIIVSQNTNVKLRLSFRPGISASDAENIDIIISIIVGEEVISESFNRYPGFINRAVPNPQNERVFVEIDVLEPSEWTVKKKRIPYDRGNGTIQLRRRTDVYISRRDEAVKYKNRKQYSRAIEVYDEMLENKFYASESHKFEILRNKADVLNKYEKYEDAMQTYASIKDEVNLFEISDKKQKVLVNELYNTILKVGGYSKLKLPEEEFPTLIGSDTGIDLASWEAVTELYNNVYTNKVSPITNTAVIDGELIKSQFGIIGDTFNTFITRGQ</sequence>
<name>A0A238YIB9_9FLAO</name>
<dbReference type="InterPro" id="IPR011990">
    <property type="entry name" value="TPR-like_helical_dom_sf"/>
</dbReference>
<dbReference type="AlphaFoldDB" id="A0A238YIB9"/>
<dbReference type="EMBL" id="FZNY01000002">
    <property type="protein sequence ID" value="SNR70877.1"/>
    <property type="molecule type" value="Genomic_DNA"/>
</dbReference>
<reference evidence="1 2" key="1">
    <citation type="submission" date="2017-06" db="EMBL/GenBank/DDBJ databases">
        <authorList>
            <person name="Kim H.J."/>
            <person name="Triplett B.A."/>
        </authorList>
    </citation>
    <scope>NUCLEOTIDE SEQUENCE [LARGE SCALE GENOMIC DNA]</scope>
    <source>
        <strain evidence="1 2">DSM 25597</strain>
    </source>
</reference>
<evidence type="ECO:0000313" key="2">
    <source>
        <dbReference type="Proteomes" id="UP000198379"/>
    </source>
</evidence>
<dbReference type="OrthoDB" id="976888at2"/>
<dbReference type="SUPFAM" id="SSF48452">
    <property type="entry name" value="TPR-like"/>
    <property type="match status" value="1"/>
</dbReference>
<accession>A0A238YIB9</accession>